<dbReference type="FunFam" id="2.10.25.10:FF:000038">
    <property type="entry name" value="Fibrillin 2"/>
    <property type="match status" value="10"/>
</dbReference>
<evidence type="ECO:0000256" key="1">
    <source>
        <dbReference type="ARBA" id="ARBA00022536"/>
    </source>
</evidence>
<feature type="domain" description="EGF-like" evidence="9">
    <location>
        <begin position="255"/>
        <end position="295"/>
    </location>
</feature>
<dbReference type="EMBL" id="KZ269992">
    <property type="protein sequence ID" value="OZC09694.1"/>
    <property type="molecule type" value="Genomic_DNA"/>
</dbReference>
<feature type="domain" description="EGF-like" evidence="9">
    <location>
        <begin position="1970"/>
        <end position="2009"/>
    </location>
</feature>
<feature type="domain" description="EGF-like" evidence="9">
    <location>
        <begin position="296"/>
        <end position="334"/>
    </location>
</feature>
<dbReference type="PROSITE" id="PS00010">
    <property type="entry name" value="ASX_HYDROXYL"/>
    <property type="match status" value="9"/>
</dbReference>
<dbReference type="Pfam" id="PF12947">
    <property type="entry name" value="EGF_3"/>
    <property type="match status" value="4"/>
</dbReference>
<feature type="domain" description="EGF-like" evidence="9">
    <location>
        <begin position="168"/>
        <end position="211"/>
    </location>
</feature>
<dbReference type="SMART" id="SM00181">
    <property type="entry name" value="EGF"/>
    <property type="match status" value="29"/>
</dbReference>
<sequence length="3253" mass="358292">MLHRLLLLWMIFHGILLRSSKAITKSFVNSSMLDMRPTFVVNFDTSTVICQHSSHPDDLHLHQISILCDGEQDCYSNPAMHDESFPYCGSRCNSTCNQRGACLFDGTQGQCYCNAGYHGPQCELKEFLFKLLHLFCLQITMNAKTSRVIGWRIAETPMAHILVVASPDINECETGIARCPKHSTCVNLPGTYFCNCTEGFQPLGTPLERCADIDECAQEMHNCSKNFKCQNEIGKFKCVEKCDIGYRLINGTCIDIDECIEKTSECNKRANCVNTIGSYQCICEDGFTGDGKNCTPLNDCSQQEGICDRHAFCIGSLRMCICQSGYIGDGWNCYDVNECAAKDNPCEGQIGASRCVNIDGGYICCEEDLDNKRCIREKGAFCSGGCGLHAVCYNETCQCMEGFDGDPRIKCTDINECEDDKQCPGVGEWCVNMIGGFVCCSADSQKPECLGGNYKLNSSNFIAIFIVTIHNPFNYICDDIFLITSITVVPANLYLSRPYATHILIKGIRRTFSTGSIQQKATGGFMIIEKQVTSVERFGLACYFGCPADSHCVNDTCRCNEGFTGNTFEGCVDVNECGLGLCNQSDSWCVNLRGSFACCTKNSTLSECIGLKVNDDHENNLQKTIGEHLLDTSDSAVAISAGDTKSTQESWIDSSYKNGLNNSGQRSSGWAIKRIGEWRNFTAHAIIIGHGRIESKKSNMTKDRNGALIDTELSGNRTEEIYFTSSTKEERTETNETVGETEKFGEDIETSSILGVKGTIHDGILRSDASLSSQANRNSEKESDGILAITSSLPTVNRIGKVDENEEEETKKSEVVTLKTSINHESTESKTSLERSSESFAIPISTLKSSNTLTSESFGTVSNEIINQDSSGKFTTSEVPESSTYNTNAESVSERESMKTVELETTAILEINKTETTTVVRENGLIESKESIGTMATDKETDLTTLSTVGKQHRITTTEDLETQTHMTVEETSQNQTIITEMTTSSSIPKSKSHWKTEEQKLQPENTTAKISETDVTIIIKHETITPTVIEATSKETINVISESDSASSIAATHSNFERTKFYGTSSPYAGRFHETTLEIGLEIAKAAPTIDRQTGIERMKTFGELVEVNSTSYAYSSTAKPIQSIESTMKFKSVEDSISESQKTESKKSEETETTQTAAETTALERSLEQSAGIQSPKTTSTLNSVSTINVTQTETEIDTLEKSSETISSPVNQDTVANLSVKLTSRDAAEGVTVMQPEKTEPVSSHDKSATTETVKGEALQTKNVEVEGSGEEMTEFWTMSDINGFTSNTPVETNNLSGTTTVNDKTQEVGLEIAKMKKYPKTTKPPTNETSSSEKTTISSVKTELRSSSDLLVNIKKWKPEGILTGYKSHDKKTCPICERRKVTERIKEKSTTEESSTLAFHDIEEATISEASSLEVFKRIDGVTDKNITRNTETAAEFIETTSELATMTTSARNETEMEDFSKFLSKAMLTKPELESTTTRTSTLETELVSSMEKESVSTQEAAFLVFGTHTQSTVPFASKTWTSPSFSPTEFSSNNENTVTITNSESSPSLLAVSGKEKESKPMSISEYVEASATTSASQISEIVANETSISTKDITVSQHSESSTTDLFPLITVSKSNLEIVSTIGSANILKTASETTVLEMTTTIPGLTSEIEVSEATINTSEASTKVAKSTSETIFTETKESIIESKQTSSKISVSDKDFNSRVEQETISPLYSNISESGEYISKKITKETYSLHETTEISIIPNSTHPVSLHCRSSDECGADAYCERRSGVCRCYPGFDGEPPTVPCVDIDECERHLDDCDITSRCSNIVGGFMCFCETGYRMSRELVCVDIDECQERAAKPCSQHATCINMPGSYQCQCNHGYTGDGYTCIPIGKRHCKAEELARSKCGRNHLCLVDDKGRIDCNTCKKGFLKEAAECIDINECAQANLCHENAFCKNIMGSYSCHCQPGYEGDGFNCNDIDECLNNPCHPQAICFNYPGFYSCKCPDGWAGDGKNECINPSDTACLDKMSVCNQANHTSCLSVNLGVLTTSICECASNYRYNSIKRICEDIDECAENRHSCDPSNSICTNTDGGYVCECAPGYEGVGGICVDVNECERGIAGCNVAARCENYLGSVGCKCPSGFFGNGIHCIATESFTKIDSGCDDEWKRTCYHMNRTCYIDDEDVPQCGSCLIGYQPLSGRCLPIQQAGNCANPQKNDCDVNAECIDVYPGHHLCTCKVGYIGDGRRCDDIDECSLPGACDPAANCHNTNGSFTCICQFGYIGNGFKCKAKFNKHADYNCHLNVSICHKNARCQLNGTCECNSGYQGNGIDICLLESEKKHLVEITFGNRTDFSKITKAGTMSQETKKIRIEESTMLTDNSVLASGFDSSSTIMPFTEGKVTQMATDNIGSMRSQQSSSVKDITSQDISVTEKSSGKESNTAAIASGTSPGWINETDHLTVSKGSAEDDSISKDWQYSTKDNKLFTVEAPSSTMILVHESEEEATGDLSLSTRIYSSSPSSHTGDISREEIQKVILRRCTVTDQSACHELAVCIEQSGECVCKLGYHGDGYSICMLVAFDHFCFPKDTEDCILDSKICDLRAVCNASTRTCNCIQGYIGDGIICAPDTFDCLLRPNLCSSFAECIGRRCVCNAGYTGDGTECVEVELLQDCTRCDTKAKCHNETCICDKGYFGNGAICIADPADCIHYPGLCHSNAICDQEKRRCKCTRGHIGNGMECSRKKDFLCLNNTNICDQNAECLSTGLCQCKHGFEGDGYYCFAAAMEFETLIETTKSSLSECKQQCVANEQCYHGECRCAEGYKRGPNATCMDIDECSMGTHDCHPMALCTNMPGSFTCNCPSGYNGNGRKCFQYHHLHNMSVDCELDGMTLILINDPDLYDGRIFVRGQTDNPFCSKKLSALLANESEYHLMIQYAHCNVRLEEPNTVAVTVVIQRHPMFITERADAYDVRCTYPIGVRKVASHVGISEITTTKTIVETGVGPTCSLTVTNEQDQLVDTATVGQPLKLALTVYPNDTYAVLPRNCFAINLETGELYLLTDEGGCAIDTELFPEWTYRQLWLTTAKFRTFKWPDSSMIRFQCDCSACIESCPKVNCTKRHELIKQQRFRHIREIPRNTVDEELEKHIVKSAKWMAYSGALHVNEEEELVRAQRDMKRWKYQGLKTYEEPLDTLPKDICIHTLWIILSLLPLLLLLILIGLLSVAWRKKSSINMRWRRQAKLYEMYCSRAGIDRCISFNMYCEDY</sequence>
<feature type="chain" id="PRO_5012195652" description="EGF-like domain protein" evidence="8">
    <location>
        <begin position="23"/>
        <end position="3253"/>
    </location>
</feature>
<dbReference type="PROSITE" id="PS01186">
    <property type="entry name" value="EGF_2"/>
    <property type="match status" value="16"/>
</dbReference>
<dbReference type="CDD" id="cd00054">
    <property type="entry name" value="EGF_CA"/>
    <property type="match status" value="10"/>
</dbReference>
<evidence type="ECO:0000256" key="7">
    <source>
        <dbReference type="SAM" id="Phobius"/>
    </source>
</evidence>
<evidence type="ECO:0000256" key="4">
    <source>
        <dbReference type="ARBA" id="ARBA00023157"/>
    </source>
</evidence>
<dbReference type="OrthoDB" id="283575at2759"/>
<evidence type="ECO:0000256" key="8">
    <source>
        <dbReference type="SAM" id="SignalP"/>
    </source>
</evidence>
<feature type="domain" description="EGF-like" evidence="9">
    <location>
        <begin position="2061"/>
        <end position="2102"/>
    </location>
</feature>
<dbReference type="Gene3D" id="2.90.20.10">
    <property type="entry name" value="Plasmodium vivax P25 domain"/>
    <property type="match status" value="2"/>
</dbReference>
<dbReference type="InterPro" id="IPR009030">
    <property type="entry name" value="Growth_fac_rcpt_cys_sf"/>
</dbReference>
<dbReference type="InterPro" id="IPR001881">
    <property type="entry name" value="EGF-like_Ca-bd_dom"/>
</dbReference>
<evidence type="ECO:0000259" key="10">
    <source>
        <dbReference type="PROSITE" id="PS51034"/>
    </source>
</evidence>
<dbReference type="Proteomes" id="UP000242913">
    <property type="component" value="Unassembled WGS sequence"/>
</dbReference>
<feature type="domain" description="EGF-like" evidence="9">
    <location>
        <begin position="2242"/>
        <end position="2281"/>
    </location>
</feature>
<feature type="region of interest" description="Disordered" evidence="6">
    <location>
        <begin position="872"/>
        <end position="899"/>
    </location>
</feature>
<keyword evidence="12" id="KW-1185">Reference proteome</keyword>
<dbReference type="Pfam" id="PF07645">
    <property type="entry name" value="EGF_CA"/>
    <property type="match status" value="9"/>
</dbReference>
<feature type="region of interest" description="Disordered" evidence="6">
    <location>
        <begin position="1137"/>
        <end position="1188"/>
    </location>
</feature>
<feature type="domain" description="EGF-like" evidence="9">
    <location>
        <begin position="2822"/>
        <end position="2862"/>
    </location>
</feature>
<evidence type="ECO:0000313" key="12">
    <source>
        <dbReference type="Proteomes" id="UP000242913"/>
    </source>
</evidence>
<name>A0A238BXC8_9BILA</name>
<keyword evidence="4 5" id="KW-1015">Disulfide bond</keyword>
<feature type="compositionally biased region" description="Polar residues" evidence="6">
    <location>
        <begin position="872"/>
        <end position="891"/>
    </location>
</feature>
<keyword evidence="3" id="KW-0677">Repeat</keyword>
<keyword evidence="7" id="KW-0472">Membrane</keyword>
<feature type="domain" description="EGF-like" evidence="9">
    <location>
        <begin position="89"/>
        <end position="123"/>
    </location>
</feature>
<dbReference type="PROSITE" id="PS01187">
    <property type="entry name" value="EGF_CA"/>
    <property type="match status" value="8"/>
</dbReference>
<dbReference type="InterPro" id="IPR049883">
    <property type="entry name" value="NOTCH1_EGF-like"/>
</dbReference>
<dbReference type="InterPro" id="IPR018097">
    <property type="entry name" value="EGF_Ca-bd_CS"/>
</dbReference>
<dbReference type="InterPro" id="IPR001507">
    <property type="entry name" value="ZP_dom"/>
</dbReference>
<feature type="transmembrane region" description="Helical" evidence="7">
    <location>
        <begin position="3191"/>
        <end position="3214"/>
    </location>
</feature>
<feature type="compositionally biased region" description="Polar residues" evidence="6">
    <location>
        <begin position="1170"/>
        <end position="1188"/>
    </location>
</feature>
<evidence type="ECO:0000256" key="2">
    <source>
        <dbReference type="ARBA" id="ARBA00022729"/>
    </source>
</evidence>
<feature type="domain" description="EGF-like" evidence="9">
    <location>
        <begin position="2199"/>
        <end position="2241"/>
    </location>
</feature>
<reference evidence="11 12" key="1">
    <citation type="submission" date="2015-12" db="EMBL/GenBank/DDBJ databases">
        <title>Draft genome of the nematode, Onchocerca flexuosa.</title>
        <authorList>
            <person name="Mitreva M."/>
        </authorList>
    </citation>
    <scope>NUCLEOTIDE SEQUENCE [LARGE SCALE GENOMIC DNA]</scope>
    <source>
        <strain evidence="11">Red Deer</strain>
    </source>
</reference>
<keyword evidence="7" id="KW-0812">Transmembrane</keyword>
<feature type="compositionally biased region" description="Basic and acidic residues" evidence="6">
    <location>
        <begin position="1143"/>
        <end position="1152"/>
    </location>
</feature>
<feature type="region of interest" description="Disordered" evidence="6">
    <location>
        <begin position="1239"/>
        <end position="1259"/>
    </location>
</feature>
<feature type="signal peptide" evidence="8">
    <location>
        <begin position="1"/>
        <end position="22"/>
    </location>
</feature>
<feature type="disulfide bond" evidence="5">
    <location>
        <begin position="113"/>
        <end position="122"/>
    </location>
</feature>
<feature type="domain" description="EGF-like" evidence="9">
    <location>
        <begin position="1930"/>
        <end position="1969"/>
    </location>
</feature>
<feature type="domain" description="ZP" evidence="10">
    <location>
        <begin position="2873"/>
        <end position="3112"/>
    </location>
</feature>
<dbReference type="PANTHER" id="PTHR24039">
    <property type="entry name" value="FIBRILLIN-RELATED"/>
    <property type="match status" value="1"/>
</dbReference>
<dbReference type="SMART" id="SM00241">
    <property type="entry name" value="ZP"/>
    <property type="match status" value="1"/>
</dbReference>
<feature type="compositionally biased region" description="Low complexity" evidence="6">
    <location>
        <begin position="1325"/>
        <end position="1344"/>
    </location>
</feature>
<evidence type="ECO:0000256" key="6">
    <source>
        <dbReference type="SAM" id="MobiDB-lite"/>
    </source>
</evidence>
<feature type="region of interest" description="Disordered" evidence="6">
    <location>
        <begin position="984"/>
        <end position="1005"/>
    </location>
</feature>
<proteinExistence type="predicted"/>
<feature type="region of interest" description="Disordered" evidence="6">
    <location>
        <begin position="1322"/>
        <end position="1344"/>
    </location>
</feature>
<dbReference type="SUPFAM" id="SSF57184">
    <property type="entry name" value="Growth factor receptor domain"/>
    <property type="match status" value="3"/>
</dbReference>
<dbReference type="PROSITE" id="PS50026">
    <property type="entry name" value="EGF_3"/>
    <property type="match status" value="13"/>
</dbReference>
<dbReference type="GO" id="GO:0005509">
    <property type="term" value="F:calcium ion binding"/>
    <property type="evidence" value="ECO:0007669"/>
    <property type="project" value="InterPro"/>
</dbReference>
<dbReference type="InterPro" id="IPR000742">
    <property type="entry name" value="EGF"/>
</dbReference>
<evidence type="ECO:0000313" key="11">
    <source>
        <dbReference type="EMBL" id="OZC09694.1"/>
    </source>
</evidence>
<dbReference type="Gene3D" id="2.10.25.10">
    <property type="entry name" value="Laminin"/>
    <property type="match status" value="13"/>
</dbReference>
<dbReference type="SMART" id="SM00179">
    <property type="entry name" value="EGF_CA"/>
    <property type="match status" value="15"/>
</dbReference>
<keyword evidence="2 8" id="KW-0732">Signal</keyword>
<comment type="caution">
    <text evidence="5">Lacks conserved residue(s) required for the propagation of feature annotation.</text>
</comment>
<feature type="region of interest" description="Disordered" evidence="6">
    <location>
        <begin position="2422"/>
        <end position="2443"/>
    </location>
</feature>
<feature type="domain" description="EGF-like" evidence="9">
    <location>
        <begin position="1798"/>
        <end position="1839"/>
    </location>
</feature>
<evidence type="ECO:0000256" key="5">
    <source>
        <dbReference type="PROSITE-ProRule" id="PRU00076"/>
    </source>
</evidence>
<evidence type="ECO:0008006" key="13">
    <source>
        <dbReference type="Google" id="ProtNLM"/>
    </source>
</evidence>
<dbReference type="SUPFAM" id="SSF57196">
    <property type="entry name" value="EGF/Laminin"/>
    <property type="match status" value="5"/>
</dbReference>
<dbReference type="InterPro" id="IPR000152">
    <property type="entry name" value="EGF-type_Asp/Asn_hydroxyl_site"/>
</dbReference>
<dbReference type="PROSITE" id="PS00022">
    <property type="entry name" value="EGF_1"/>
    <property type="match status" value="1"/>
</dbReference>
<feature type="disulfide bond" evidence="5">
    <location>
        <begin position="92"/>
        <end position="102"/>
    </location>
</feature>
<feature type="domain" description="EGF-like" evidence="9">
    <location>
        <begin position="1840"/>
        <end position="1881"/>
    </location>
</feature>
<organism evidence="11 12">
    <name type="scientific">Onchocerca flexuosa</name>
    <dbReference type="NCBI Taxonomy" id="387005"/>
    <lineage>
        <taxon>Eukaryota</taxon>
        <taxon>Metazoa</taxon>
        <taxon>Ecdysozoa</taxon>
        <taxon>Nematoda</taxon>
        <taxon>Chromadorea</taxon>
        <taxon>Rhabditida</taxon>
        <taxon>Spirurina</taxon>
        <taxon>Spiruromorpha</taxon>
        <taxon>Filarioidea</taxon>
        <taxon>Onchocercidae</taxon>
        <taxon>Onchocerca</taxon>
    </lineage>
</organism>
<feature type="compositionally biased region" description="Basic and acidic residues" evidence="6">
    <location>
        <begin position="1240"/>
        <end position="1252"/>
    </location>
</feature>
<protein>
    <recommendedName>
        <fullName evidence="13">EGF-like domain protein</fullName>
    </recommendedName>
</protein>
<dbReference type="InterPro" id="IPR024731">
    <property type="entry name" value="NELL2-like_EGF"/>
</dbReference>
<dbReference type="PROSITE" id="PS51034">
    <property type="entry name" value="ZP_2"/>
    <property type="match status" value="1"/>
</dbReference>
<keyword evidence="7" id="KW-1133">Transmembrane helix</keyword>
<dbReference type="PANTHER" id="PTHR24039:SF58">
    <property type="entry name" value="EGF-LIKE DOMAIN-CONTAINING PROTEIN"/>
    <property type="match status" value="1"/>
</dbReference>
<accession>A0A238BXC8</accession>
<evidence type="ECO:0000256" key="3">
    <source>
        <dbReference type="ARBA" id="ARBA00022737"/>
    </source>
</evidence>
<gene>
    <name evidence="11" type="ORF">X798_03388</name>
</gene>
<keyword evidence="1 5" id="KW-0245">EGF-like domain</keyword>
<feature type="domain" description="EGF-like" evidence="9">
    <location>
        <begin position="2103"/>
        <end position="2143"/>
    </location>
</feature>
<evidence type="ECO:0000259" key="9">
    <source>
        <dbReference type="PROSITE" id="PS50026"/>
    </source>
</evidence>